<dbReference type="PROSITE" id="PS50158">
    <property type="entry name" value="ZF_CCHC"/>
    <property type="match status" value="1"/>
</dbReference>
<dbReference type="PROSITE" id="PS00264">
    <property type="entry name" value="NEUROHYPOPHYS_HORM"/>
    <property type="match status" value="1"/>
</dbReference>
<keyword evidence="7" id="KW-0539">Nucleus</keyword>
<dbReference type="PANTHER" id="PTHR13493">
    <property type="entry name" value="ZINC FINGER CCHC DOMAIN-CONTAINING"/>
    <property type="match status" value="1"/>
</dbReference>
<gene>
    <name evidence="11" type="ORF">V1477_004595</name>
</gene>
<reference evidence="11 12" key="1">
    <citation type="journal article" date="2024" name="Ann. Entomol. Soc. Am.">
        <title>Genomic analyses of the southern and eastern yellowjacket wasps (Hymenoptera: Vespidae) reveal evolutionary signatures of social life.</title>
        <authorList>
            <person name="Catto M.A."/>
            <person name="Caine P.B."/>
            <person name="Orr S.E."/>
            <person name="Hunt B.G."/>
            <person name="Goodisman M.A.D."/>
        </authorList>
    </citation>
    <scope>NUCLEOTIDE SEQUENCE [LARGE SCALE GENOMIC DNA]</scope>
    <source>
        <strain evidence="11">232</strain>
        <tissue evidence="11">Head and thorax</tissue>
    </source>
</reference>
<dbReference type="GO" id="GO:0032259">
    <property type="term" value="P:methylation"/>
    <property type="evidence" value="ECO:0007669"/>
    <property type="project" value="UniProtKB-KW"/>
</dbReference>
<dbReference type="AlphaFoldDB" id="A0ABD2CM94"/>
<dbReference type="Proteomes" id="UP001607303">
    <property type="component" value="Unassembled WGS sequence"/>
</dbReference>
<dbReference type="GO" id="GO:0005737">
    <property type="term" value="C:cytoplasm"/>
    <property type="evidence" value="ECO:0007669"/>
    <property type="project" value="UniProtKB-SubCell"/>
</dbReference>
<evidence type="ECO:0000313" key="12">
    <source>
        <dbReference type="Proteomes" id="UP001607303"/>
    </source>
</evidence>
<dbReference type="InterPro" id="IPR001878">
    <property type="entry name" value="Znf_CCHC"/>
</dbReference>
<organism evidence="11 12">
    <name type="scientific">Vespula maculifrons</name>
    <name type="common">Eastern yellow jacket</name>
    <name type="synonym">Wasp</name>
    <dbReference type="NCBI Taxonomy" id="7453"/>
    <lineage>
        <taxon>Eukaryota</taxon>
        <taxon>Metazoa</taxon>
        <taxon>Ecdysozoa</taxon>
        <taxon>Arthropoda</taxon>
        <taxon>Hexapoda</taxon>
        <taxon>Insecta</taxon>
        <taxon>Pterygota</taxon>
        <taxon>Neoptera</taxon>
        <taxon>Endopterygota</taxon>
        <taxon>Hymenoptera</taxon>
        <taxon>Apocrita</taxon>
        <taxon>Aculeata</taxon>
        <taxon>Vespoidea</taxon>
        <taxon>Vespidae</taxon>
        <taxon>Vespinae</taxon>
        <taxon>Vespula</taxon>
    </lineage>
</organism>
<dbReference type="Gene3D" id="2.30.30.30">
    <property type="match status" value="1"/>
</dbReference>
<keyword evidence="4" id="KW-0489">Methyltransferase</keyword>
<evidence type="ECO:0000256" key="3">
    <source>
        <dbReference type="ARBA" id="ARBA00022490"/>
    </source>
</evidence>
<dbReference type="SUPFAM" id="SSF50104">
    <property type="entry name" value="Translation proteins SH3-like domain"/>
    <property type="match status" value="1"/>
</dbReference>
<keyword evidence="5" id="KW-0808">Transferase</keyword>
<dbReference type="PANTHER" id="PTHR13493:SF3">
    <property type="entry name" value="RRNA N6-ADENOSINE-METHYLTRANSFERASE ZCCHC4"/>
    <property type="match status" value="1"/>
</dbReference>
<evidence type="ECO:0000256" key="8">
    <source>
        <dbReference type="PROSITE-ProRule" id="PRU00047"/>
    </source>
</evidence>
<dbReference type="InterPro" id="IPR008991">
    <property type="entry name" value="Translation_prot_SH3-like_sf"/>
</dbReference>
<feature type="domain" description="CTCHY-type" evidence="10">
    <location>
        <begin position="357"/>
        <end position="421"/>
    </location>
</feature>
<dbReference type="InterPro" id="IPR000981">
    <property type="entry name" value="Neurhyp_horm"/>
</dbReference>
<evidence type="ECO:0000256" key="7">
    <source>
        <dbReference type="ARBA" id="ARBA00023242"/>
    </source>
</evidence>
<dbReference type="InterPro" id="IPR002052">
    <property type="entry name" value="DNA_methylase_N6_adenine_CS"/>
</dbReference>
<evidence type="ECO:0000256" key="4">
    <source>
        <dbReference type="ARBA" id="ARBA00022603"/>
    </source>
</evidence>
<dbReference type="SUPFAM" id="SSF49606">
    <property type="entry name" value="Neurophysin II"/>
    <property type="match status" value="1"/>
</dbReference>
<dbReference type="PROSITE" id="PS00092">
    <property type="entry name" value="N6_MTASE"/>
    <property type="match status" value="1"/>
</dbReference>
<sequence length="955" mass="109495">MEKTRGLECFWKDNKHPHCAHGPTVLFGKYIDGILERFYVCSACRDRKLCRFYLKYGEKLTKSQQDAWQKEKQKVAQSYNHQKLFIRFNRLLATSPNNRSYCHDCERLIFMNERNKHSNHLIMVGLTDYQMYHPTEILKPLENSKKEAQYLFSKKCVEDIINMLLELKAKQVICIGAPRIHEYISQNLTDKLSSLLLDIDGRFHNFFSPLSYGWYNLFNHYFFNENAQYIFKDFLIQNKGKDLYLICDPPFGGRVELISQTIKNISDLHKKLNKMHLNNDDLKIMFIFPYFMESIMREKSNPSSVIGGLKDLKMLDYKVDYENHPLFKTDSTGRRYGSPIRIFTNIPLSLLKLPISDGYKYCKICQKWVSSENKHCKKCKECTSKDGKRYKHCNLCERCVKPTWKHCNICKRCLLEKHKCNNKLKISGRCFKCNKLGHTEKNCEANTDEPIEKFEKFGKRKINVNEDSTVIKKKKKSTNSSINFNEKSSEISIRKMEGKSKESLISEKTTDNNVDVIKSRHLIRQQKLVTSYKFKSLILKRFDRLRKLKKKTKLCATTMNNKIAKAKKKLVNRINVEDINDLSQFVFVHPVDCSGSLPIDFAKNMMKEFLIFTSFIVLSSACLITNCPRGGKRGEIAPLEGFTRECPSCGPNRLGQCFGPHICCGPTIGCFIGTSETYRCRKESLYTHPCIAGYAMCRENTGRCAASGICCSQESCFMDSNCRLLDNMENDRKIDSDLNAIFGELEVFNKVSNVIRQIVGKQIFNSLVNSTPLSFEIQPRKNRWKLLKLSEPGAYTIEPLQVTNLTGQYLISGRIIVKGIGGGIKHNWVRVGSIDLNERSKEDKVLQVFKDGYKISLVAPLGSVDDLKYILTTENMNENMMKPVDIIKTHKGVLRNPVKANEGDAYPLGALPIGTVVNCAEKYPGVRGSLIHLAGTSGMIISMDGLERTVVQVHS</sequence>
<dbReference type="InterPro" id="IPR022423">
    <property type="entry name" value="Neurohypophysial_hormone_CS"/>
</dbReference>
<accession>A0ABD2CM94</accession>
<evidence type="ECO:0000256" key="1">
    <source>
        <dbReference type="ARBA" id="ARBA00004496"/>
    </source>
</evidence>
<evidence type="ECO:0000259" key="10">
    <source>
        <dbReference type="PROSITE" id="PS51270"/>
    </source>
</evidence>
<keyword evidence="3" id="KW-0963">Cytoplasm</keyword>
<dbReference type="FunFam" id="2.60.9.10:FF:000001">
    <property type="entry name" value="oxytocin-neurophysin 1"/>
    <property type="match status" value="1"/>
</dbReference>
<keyword evidence="6" id="KW-1015">Disulfide bond</keyword>
<dbReference type="InterPro" id="IPR014722">
    <property type="entry name" value="Rib_uL2_dom2"/>
</dbReference>
<dbReference type="GO" id="GO:0008270">
    <property type="term" value="F:zinc ion binding"/>
    <property type="evidence" value="ECO:0007669"/>
    <property type="project" value="UniProtKB-KW"/>
</dbReference>
<keyword evidence="12" id="KW-1185">Reference proteome</keyword>
<evidence type="ECO:0000313" key="11">
    <source>
        <dbReference type="EMBL" id="KAL2746225.1"/>
    </source>
</evidence>
<dbReference type="SMART" id="SM00003">
    <property type="entry name" value="NH"/>
    <property type="match status" value="1"/>
</dbReference>
<comment type="subcellular location">
    <subcellularLocation>
        <location evidence="1">Cytoplasm</location>
    </subcellularLocation>
</comment>
<keyword evidence="8" id="KW-0862">Zinc</keyword>
<comment type="similarity">
    <text evidence="2">Belongs to the vasopressin/oxytocin family.</text>
</comment>
<keyword evidence="8" id="KW-0863">Zinc-finger</keyword>
<dbReference type="Gene3D" id="2.60.9.10">
    <property type="entry name" value="Neurohypophysial hormone domain"/>
    <property type="match status" value="1"/>
</dbReference>
<dbReference type="PRINTS" id="PR00831">
    <property type="entry name" value="NEUROPHYSIN"/>
</dbReference>
<dbReference type="InterPro" id="IPR036387">
    <property type="entry name" value="Neurhyp_horm_dom_sf"/>
</dbReference>
<dbReference type="Pfam" id="PF00184">
    <property type="entry name" value="Hormone_5"/>
    <property type="match status" value="1"/>
</dbReference>
<dbReference type="InterPro" id="IPR041370">
    <property type="entry name" value="Mlase_EEF1AKMT1/ZCCHC4"/>
</dbReference>
<evidence type="ECO:0000256" key="2">
    <source>
        <dbReference type="ARBA" id="ARBA00007369"/>
    </source>
</evidence>
<feature type="domain" description="CCHC-type" evidence="9">
    <location>
        <begin position="429"/>
        <end position="443"/>
    </location>
</feature>
<dbReference type="Pfam" id="PF10237">
    <property type="entry name" value="N6-adenineMlase"/>
    <property type="match status" value="1"/>
</dbReference>
<comment type="caution">
    <text evidence="11">The sequence shown here is derived from an EMBL/GenBank/DDBJ whole genome shotgun (WGS) entry which is preliminary data.</text>
</comment>
<protein>
    <submittedName>
        <fullName evidence="11">rRNA N6-adenosine-methyltransferase ZCCHC4 isoform X2</fullName>
    </submittedName>
</protein>
<dbReference type="GO" id="GO:0008168">
    <property type="term" value="F:methyltransferase activity"/>
    <property type="evidence" value="ECO:0007669"/>
    <property type="project" value="UniProtKB-KW"/>
</dbReference>
<dbReference type="InterPro" id="IPR039846">
    <property type="entry name" value="ZCCHC4"/>
</dbReference>
<dbReference type="PROSITE" id="PS50216">
    <property type="entry name" value="DHHC"/>
    <property type="match status" value="1"/>
</dbReference>
<dbReference type="InterPro" id="IPR017921">
    <property type="entry name" value="Znf_CTCHY"/>
</dbReference>
<proteinExistence type="inferred from homology"/>
<evidence type="ECO:0000259" key="9">
    <source>
        <dbReference type="PROSITE" id="PS50158"/>
    </source>
</evidence>
<dbReference type="EMBL" id="JAYRBN010000037">
    <property type="protein sequence ID" value="KAL2746225.1"/>
    <property type="molecule type" value="Genomic_DNA"/>
</dbReference>
<name>A0ABD2CM94_VESMC</name>
<evidence type="ECO:0000256" key="6">
    <source>
        <dbReference type="ARBA" id="ARBA00023157"/>
    </source>
</evidence>
<dbReference type="PROSITE" id="PS51270">
    <property type="entry name" value="ZF_CTCHY"/>
    <property type="match status" value="1"/>
</dbReference>
<evidence type="ECO:0000256" key="5">
    <source>
        <dbReference type="ARBA" id="ARBA00022679"/>
    </source>
</evidence>
<keyword evidence="8" id="KW-0479">Metal-binding</keyword>